<dbReference type="RefSeq" id="WP_052595281.1">
    <property type="nucleotide sequence ID" value="NZ_CP011112.1"/>
</dbReference>
<evidence type="ECO:0000313" key="2">
    <source>
        <dbReference type="EMBL" id="AKU18002.1"/>
    </source>
</evidence>
<dbReference type="InterPro" id="IPR050765">
    <property type="entry name" value="Riboflavin_Biosynth_HTPR"/>
</dbReference>
<dbReference type="InterPro" id="IPR002734">
    <property type="entry name" value="RibDG_C"/>
</dbReference>
<dbReference type="STRING" id="571913.VV02_22625"/>
<dbReference type="KEGG" id="lmoi:VV02_22625"/>
<dbReference type="EMBL" id="CP011112">
    <property type="protein sequence ID" value="AKU18002.1"/>
    <property type="molecule type" value="Genomic_DNA"/>
</dbReference>
<evidence type="ECO:0000313" key="3">
    <source>
        <dbReference type="Proteomes" id="UP000066480"/>
    </source>
</evidence>
<proteinExistence type="predicted"/>
<sequence length="205" mass="22241">MRKLIVTNLVTLDGFFEGPGGNFMVMPADASFDAYNLERIRTASTLLVGRTSYEGFRGFWPGLAANEEMLSMLRPDDEAGQEVLREISRRNDDIEKVVVSDSLQADPSGTYGSTTQIVRRGDAREAVRALKEQPGDDIIVFGSHVLWNDLLEAGLVDELHLMIGPVATGGGTPAFTAASPGTLELIGTRQFEGSSNVVMQYAVRS</sequence>
<accession>A0A0K1JMQ6</accession>
<dbReference type="GO" id="GO:0008703">
    <property type="term" value="F:5-amino-6-(5-phosphoribosylamino)uracil reductase activity"/>
    <property type="evidence" value="ECO:0007669"/>
    <property type="project" value="InterPro"/>
</dbReference>
<organism evidence="2 3">
    <name type="scientific">Luteipulveratus mongoliensis</name>
    <dbReference type="NCBI Taxonomy" id="571913"/>
    <lineage>
        <taxon>Bacteria</taxon>
        <taxon>Bacillati</taxon>
        <taxon>Actinomycetota</taxon>
        <taxon>Actinomycetes</taxon>
        <taxon>Micrococcales</taxon>
        <taxon>Dermacoccaceae</taxon>
        <taxon>Luteipulveratus</taxon>
    </lineage>
</organism>
<dbReference type="Proteomes" id="UP000066480">
    <property type="component" value="Chromosome"/>
</dbReference>
<feature type="domain" description="Bacterial bifunctional deaminase-reductase C-terminal" evidence="1">
    <location>
        <begin position="2"/>
        <end position="190"/>
    </location>
</feature>
<dbReference type="PANTHER" id="PTHR38011:SF11">
    <property type="entry name" value="2,5-DIAMINO-6-RIBOSYLAMINO-4(3H)-PYRIMIDINONE 5'-PHOSPHATE REDUCTASE"/>
    <property type="match status" value="1"/>
</dbReference>
<dbReference type="AlphaFoldDB" id="A0A0K1JMQ6"/>
<protein>
    <recommendedName>
        <fullName evidence="1">Bacterial bifunctional deaminase-reductase C-terminal domain-containing protein</fullName>
    </recommendedName>
</protein>
<name>A0A0K1JMQ6_9MICO</name>
<dbReference type="InterPro" id="IPR024072">
    <property type="entry name" value="DHFR-like_dom_sf"/>
</dbReference>
<dbReference type="Pfam" id="PF01872">
    <property type="entry name" value="RibD_C"/>
    <property type="match status" value="1"/>
</dbReference>
<evidence type="ECO:0000259" key="1">
    <source>
        <dbReference type="Pfam" id="PF01872"/>
    </source>
</evidence>
<dbReference type="OrthoDB" id="7949219at2"/>
<keyword evidence="3" id="KW-1185">Reference proteome</keyword>
<dbReference type="PANTHER" id="PTHR38011">
    <property type="entry name" value="DIHYDROFOLATE REDUCTASE FAMILY PROTEIN (AFU_ORTHOLOGUE AFUA_8G06820)"/>
    <property type="match status" value="1"/>
</dbReference>
<dbReference type="SUPFAM" id="SSF53597">
    <property type="entry name" value="Dihydrofolate reductase-like"/>
    <property type="match status" value="1"/>
</dbReference>
<dbReference type="Gene3D" id="3.40.430.10">
    <property type="entry name" value="Dihydrofolate Reductase, subunit A"/>
    <property type="match status" value="1"/>
</dbReference>
<gene>
    <name evidence="2" type="ORF">VV02_22625</name>
</gene>
<dbReference type="GO" id="GO:0009231">
    <property type="term" value="P:riboflavin biosynthetic process"/>
    <property type="evidence" value="ECO:0007669"/>
    <property type="project" value="InterPro"/>
</dbReference>
<reference evidence="2 3" key="1">
    <citation type="submission" date="2015-03" db="EMBL/GenBank/DDBJ databases">
        <title>Luteipulveratus halotolerans sp. nov., a novel actinobacterium (Dermacoccaceae) from Sarawak, Malaysia.</title>
        <authorList>
            <person name="Juboi H."/>
            <person name="Basik A."/>
            <person name="Shamsul S.S."/>
            <person name="Arnold P."/>
            <person name="Schmitt E.K."/>
            <person name="Sanglier J.-J."/>
            <person name="Yeo T."/>
        </authorList>
    </citation>
    <scope>NUCLEOTIDE SEQUENCE [LARGE SCALE GENOMIC DNA]</scope>
    <source>
        <strain evidence="2 3">MN07-A0370</strain>
    </source>
</reference>